<dbReference type="Proteomes" id="UP000619293">
    <property type="component" value="Unassembled WGS sequence"/>
</dbReference>
<name>A0A8J3K5S0_9ACTN</name>
<protein>
    <recommendedName>
        <fullName evidence="2">GGDEF domain-containing protein</fullName>
    </recommendedName>
</protein>
<dbReference type="Pfam" id="PF00990">
    <property type="entry name" value="GGDEF"/>
    <property type="match status" value="1"/>
</dbReference>
<dbReference type="AlphaFoldDB" id="A0A8J3K5S0"/>
<dbReference type="EMBL" id="BONG01000068">
    <property type="protein sequence ID" value="GIF93631.1"/>
    <property type="molecule type" value="Genomic_DNA"/>
</dbReference>
<feature type="region of interest" description="Disordered" evidence="1">
    <location>
        <begin position="222"/>
        <end position="243"/>
    </location>
</feature>
<proteinExistence type="predicted"/>
<dbReference type="PANTHER" id="PTHR44757:SF2">
    <property type="entry name" value="BIOFILM ARCHITECTURE MAINTENANCE PROTEIN MBAA"/>
    <property type="match status" value="1"/>
</dbReference>
<sequence>MFYIIMFALCARLLLTVGFAAGLFSTVPSLWRMRQQVRRTGWWLTHDCLTRQLNRAGLLMLEHEPRWPGCSIVMLLDVDEFKQVNDGHGHDVGDQLLRVIGQRLARAAHRHGGVAARLSGDEFALALPARGDVATVTATVVAMTVGPIHVETGKGPVALPTSVSAGACVIAPDDSIERVGLRHADIAMYHAKKRKDGPAYATYKPGMQMPAKASRRQLRPLDTFRNGAVEPSREPVDWPGPAD</sequence>
<dbReference type="InterPro" id="IPR000160">
    <property type="entry name" value="GGDEF_dom"/>
</dbReference>
<evidence type="ECO:0000313" key="3">
    <source>
        <dbReference type="EMBL" id="GIF93631.1"/>
    </source>
</evidence>
<dbReference type="NCBIfam" id="TIGR00254">
    <property type="entry name" value="GGDEF"/>
    <property type="match status" value="1"/>
</dbReference>
<comment type="caution">
    <text evidence="3">The sequence shown here is derived from an EMBL/GenBank/DDBJ whole genome shotgun (WGS) entry which is preliminary data.</text>
</comment>
<dbReference type="InterPro" id="IPR029787">
    <property type="entry name" value="Nucleotide_cyclase"/>
</dbReference>
<gene>
    <name evidence="3" type="ORF">Cch02nite_70750</name>
</gene>
<dbReference type="Gene3D" id="3.30.70.270">
    <property type="match status" value="1"/>
</dbReference>
<dbReference type="InterPro" id="IPR052155">
    <property type="entry name" value="Biofilm_reg_signaling"/>
</dbReference>
<accession>A0A8J3K5S0</accession>
<dbReference type="InterPro" id="IPR043128">
    <property type="entry name" value="Rev_trsase/Diguanyl_cyclase"/>
</dbReference>
<dbReference type="PROSITE" id="PS50887">
    <property type="entry name" value="GGDEF"/>
    <property type="match status" value="1"/>
</dbReference>
<dbReference type="SUPFAM" id="SSF55073">
    <property type="entry name" value="Nucleotide cyclase"/>
    <property type="match status" value="1"/>
</dbReference>
<evidence type="ECO:0000256" key="1">
    <source>
        <dbReference type="SAM" id="MobiDB-lite"/>
    </source>
</evidence>
<evidence type="ECO:0000313" key="4">
    <source>
        <dbReference type="Proteomes" id="UP000619293"/>
    </source>
</evidence>
<dbReference type="RefSeq" id="WP_191837895.1">
    <property type="nucleotide sequence ID" value="NZ_BAAALB010000030.1"/>
</dbReference>
<dbReference type="CDD" id="cd01949">
    <property type="entry name" value="GGDEF"/>
    <property type="match status" value="1"/>
</dbReference>
<dbReference type="SMART" id="SM00267">
    <property type="entry name" value="GGDEF"/>
    <property type="match status" value="1"/>
</dbReference>
<reference evidence="3 4" key="1">
    <citation type="submission" date="2021-01" db="EMBL/GenBank/DDBJ databases">
        <title>Whole genome shotgun sequence of Catellatospora chokoriensis NBRC 107358.</title>
        <authorList>
            <person name="Komaki H."/>
            <person name="Tamura T."/>
        </authorList>
    </citation>
    <scope>NUCLEOTIDE SEQUENCE [LARGE SCALE GENOMIC DNA]</scope>
    <source>
        <strain evidence="3 4">NBRC 107358</strain>
    </source>
</reference>
<keyword evidence="4" id="KW-1185">Reference proteome</keyword>
<evidence type="ECO:0000259" key="2">
    <source>
        <dbReference type="PROSITE" id="PS50887"/>
    </source>
</evidence>
<feature type="domain" description="GGDEF" evidence="2">
    <location>
        <begin position="69"/>
        <end position="205"/>
    </location>
</feature>
<dbReference type="PANTHER" id="PTHR44757">
    <property type="entry name" value="DIGUANYLATE CYCLASE DGCP"/>
    <property type="match status" value="1"/>
</dbReference>
<organism evidence="3 4">
    <name type="scientific">Catellatospora chokoriensis</name>
    <dbReference type="NCBI Taxonomy" id="310353"/>
    <lineage>
        <taxon>Bacteria</taxon>
        <taxon>Bacillati</taxon>
        <taxon>Actinomycetota</taxon>
        <taxon>Actinomycetes</taxon>
        <taxon>Micromonosporales</taxon>
        <taxon>Micromonosporaceae</taxon>
        <taxon>Catellatospora</taxon>
    </lineage>
</organism>